<sequence length="599" mass="69517">MKRNILLYFSVFLVTISCKKENKTTQNNNPILVNDTITKRTNKNTLVKKYEGDYLYKAIINSKTGTVLKDTIKETKLGAIPFGAEVLVTKFRDFETMNVMNRVNVYGQWVEVVYQDKNDYVKGRIFDGYLDYKYYTKESNIYTDTVVVKNEQEFFKALRSNRTIIVDAKEINLDKGKEIIESIEDEEGSHLIYYADDFAETLVFSNFLDLEIKGKNLVDFFTEKQEANVIEFKNSSNIYIDNINFYHKNVSSCGGDVLSFSNCDNFYFQNSSFDGSGLTAIHASESESLNFFNCDFYNNHSYIIRSHDTKYINLKRCDIYGNELSEAMFDASGFDYETYVDCINQINISECYITDNETSSLIESDGKQDNIFNIDNSLITNNNFEDDIINLISNSKVKIKSTDFINNRSISNKYIIDKDEDSDYKETEISLEEVSFKDNIDFYDFNKGNTAFTKKENVIVDNRYNKETDTLLTHFNRTSIAGLNYIERSDKDIKYNKKTNEFSVNGHLLKGLHKLNFSDRNDFYIFLDEKSSSVENYSGYGEIIDGKLEGEWKIECAAYQDIVEYKNGIIQKMRREVIVNYKPKEITVVKKGIYICRLP</sequence>
<protein>
    <recommendedName>
        <fullName evidence="1">Right handed beta helix domain-containing protein</fullName>
    </recommendedName>
</protein>
<dbReference type="InterPro" id="IPR011050">
    <property type="entry name" value="Pectin_lyase_fold/virulence"/>
</dbReference>
<dbReference type="InterPro" id="IPR039448">
    <property type="entry name" value="Beta_helix"/>
</dbReference>
<dbReference type="EMBL" id="FNBD01000011">
    <property type="protein sequence ID" value="SDF30253.1"/>
    <property type="molecule type" value="Genomic_DNA"/>
</dbReference>
<accession>A0A1G7JZ85</accession>
<name>A0A1G7JZ85_9FLAO</name>
<dbReference type="Gene3D" id="2.160.20.10">
    <property type="entry name" value="Single-stranded right-handed beta-helix, Pectin lyase-like"/>
    <property type="match status" value="1"/>
</dbReference>
<evidence type="ECO:0000313" key="2">
    <source>
        <dbReference type="EMBL" id="SDF30253.1"/>
    </source>
</evidence>
<keyword evidence="3" id="KW-1185">Reference proteome</keyword>
<proteinExistence type="predicted"/>
<evidence type="ECO:0000259" key="1">
    <source>
        <dbReference type="Pfam" id="PF13229"/>
    </source>
</evidence>
<dbReference type="Proteomes" id="UP000182114">
    <property type="component" value="Unassembled WGS sequence"/>
</dbReference>
<dbReference type="InterPro" id="IPR012334">
    <property type="entry name" value="Pectin_lyas_fold"/>
</dbReference>
<dbReference type="AlphaFoldDB" id="A0A1G7JZ85"/>
<reference evidence="3" key="1">
    <citation type="submission" date="2016-10" db="EMBL/GenBank/DDBJ databases">
        <authorList>
            <person name="Varghese N."/>
            <person name="Submissions S."/>
        </authorList>
    </citation>
    <scope>NUCLEOTIDE SEQUENCE [LARGE SCALE GENOMIC DNA]</scope>
    <source>
        <strain evidence="3">DSM 24729</strain>
    </source>
</reference>
<organism evidence="2 3">
    <name type="scientific">Cellulophaga baltica</name>
    <dbReference type="NCBI Taxonomy" id="76594"/>
    <lineage>
        <taxon>Bacteria</taxon>
        <taxon>Pseudomonadati</taxon>
        <taxon>Bacteroidota</taxon>
        <taxon>Flavobacteriia</taxon>
        <taxon>Flavobacteriales</taxon>
        <taxon>Flavobacteriaceae</taxon>
        <taxon>Cellulophaga</taxon>
    </lineage>
</organism>
<dbReference type="SUPFAM" id="SSF51126">
    <property type="entry name" value="Pectin lyase-like"/>
    <property type="match status" value="1"/>
</dbReference>
<evidence type="ECO:0000313" key="3">
    <source>
        <dbReference type="Proteomes" id="UP000182114"/>
    </source>
</evidence>
<gene>
    <name evidence="2" type="ORF">SAMN04487992_1112</name>
</gene>
<dbReference type="Pfam" id="PF13229">
    <property type="entry name" value="Beta_helix"/>
    <property type="match status" value="1"/>
</dbReference>
<dbReference type="PROSITE" id="PS51257">
    <property type="entry name" value="PROKAR_LIPOPROTEIN"/>
    <property type="match status" value="1"/>
</dbReference>
<feature type="domain" description="Right handed beta helix" evidence="1">
    <location>
        <begin position="228"/>
        <end position="367"/>
    </location>
</feature>
<dbReference type="RefSeq" id="WP_074539067.1">
    <property type="nucleotide sequence ID" value="NZ_FNBD01000011.1"/>
</dbReference>